<gene>
    <name evidence="6" type="ORF">DD666_12165</name>
</gene>
<dbReference type="InterPro" id="IPR009014">
    <property type="entry name" value="Transketo_C/PFOR_II"/>
</dbReference>
<keyword evidence="4" id="KW-0786">Thiamine pyrophosphate</keyword>
<dbReference type="SUPFAM" id="SSF52922">
    <property type="entry name" value="TK C-terminal domain-like"/>
    <property type="match status" value="1"/>
</dbReference>
<keyword evidence="3" id="KW-0560">Oxidoreductase</keyword>
<proteinExistence type="predicted"/>
<comment type="function">
    <text evidence="2">E1 component of the 2-oxoglutarate dehydrogenase (OGDH) complex which catalyzes the decarboxylation of 2-oxoglutarate, the first step in the conversion of 2-oxoglutarate to succinyl-CoA and CO(2).</text>
</comment>
<dbReference type="Pfam" id="PF00676">
    <property type="entry name" value="E1_dh"/>
    <property type="match status" value="1"/>
</dbReference>
<dbReference type="InterPro" id="IPR029061">
    <property type="entry name" value="THDP-binding"/>
</dbReference>
<dbReference type="InterPro" id="IPR033248">
    <property type="entry name" value="Transketolase_C"/>
</dbReference>
<dbReference type="Gene3D" id="3.40.50.970">
    <property type="match status" value="2"/>
</dbReference>
<comment type="caution">
    <text evidence="6">The sequence shown here is derived from an EMBL/GenBank/DDBJ whole genome shotgun (WGS) entry which is preliminary data.</text>
</comment>
<dbReference type="GO" id="GO:0016624">
    <property type="term" value="F:oxidoreductase activity, acting on the aldehyde or oxo group of donors, disulfide as acceptor"/>
    <property type="evidence" value="ECO:0007669"/>
    <property type="project" value="InterPro"/>
</dbReference>
<evidence type="ECO:0000256" key="4">
    <source>
        <dbReference type="ARBA" id="ARBA00023052"/>
    </source>
</evidence>
<feature type="domain" description="Transketolase-like pyrimidine-binding" evidence="5">
    <location>
        <begin position="399"/>
        <end position="575"/>
    </location>
</feature>
<dbReference type="EMBL" id="DOEK01000029">
    <property type="protein sequence ID" value="HBP30158.1"/>
    <property type="molecule type" value="Genomic_DNA"/>
</dbReference>
<reference evidence="6 7" key="1">
    <citation type="journal article" date="2018" name="Nat. Biotechnol.">
        <title>A standardized bacterial taxonomy based on genome phylogeny substantially revises the tree of life.</title>
        <authorList>
            <person name="Parks D.H."/>
            <person name="Chuvochina M."/>
            <person name="Waite D.W."/>
            <person name="Rinke C."/>
            <person name="Skarshewski A."/>
            <person name="Chaumeil P.A."/>
            <person name="Hugenholtz P."/>
        </authorList>
    </citation>
    <scope>NUCLEOTIDE SEQUENCE [LARGE SCALE GENOMIC DNA]</scope>
    <source>
        <strain evidence="6">UBA10707</strain>
    </source>
</reference>
<dbReference type="SUPFAM" id="SSF52518">
    <property type="entry name" value="Thiamin diphosphate-binding fold (THDP-binding)"/>
    <property type="match status" value="2"/>
</dbReference>
<evidence type="ECO:0000259" key="5">
    <source>
        <dbReference type="SMART" id="SM00861"/>
    </source>
</evidence>
<accession>A0A356LHB6</accession>
<sequence>MTMYQPLHSYAAWQEITISTEDWKAASPMLLATMLTQLHWIRAFEETVLDLAAAGLVHGPAHSSIGQEGGAVGSILALSAGDQINGSHRGHHQFLAKALQHVAPDGLDPRAAPTAEFEVVLQKTLAEIMGLAQGFCRGRGGSMHLRWLEAGALGTNAIVGGGVPLAAGAAWAHHHAGTDRVAVTYFGDGAINIGSVLETMNLSAAWKTPLCFFVENNRYAVSTTVEEATAEPRLSARGQAFNIPAWKVDGMDPLAVHTAMTEALAYMRSGGGPTIIEADVYRFFHQNGPFPGSAFGYRSKDEEAQWRTRDPLLRIADEMVKRHLITAEEIAALRARCKATMRRIADELTEPTESGKRQVRQDLWPRADFRDVGLRSDGTELDGVRLQEAGDYRGPTTTRKFVDAIADVLARRMETDAGIVVLGEDVHRLKGGTNGATRGLKDLFPDRVLGTPISENAFAGLGGGLAMDGRYRPIVEFMYPDFMWVAADQIFNQIGKARHMFGGDIDVPLVLRTKIAMGTGYGSQHSMDPAGIMATAPGWRIIAPATAYDYIGLMNTALLSRDPVLVIEHVDLYASAGEIPTDDLDYFIPFGRASVRRQGSKVTVLTYSAMVEKTLQAIETLGIDAEVIDLRTLDRASLDWDTISDSVRNTNSVLIVEQGARGTSYGAMLSDEIQRRLFDWLDQPVKRVTGGEASPSISKVLERAAFAGVEEVVEGLRDVLADLGSQE</sequence>
<dbReference type="CDD" id="cd02000">
    <property type="entry name" value="TPP_E1_PDC_ADC_BCADC"/>
    <property type="match status" value="1"/>
</dbReference>
<protein>
    <submittedName>
        <fullName evidence="6">MFS transporter</fullName>
    </submittedName>
</protein>
<dbReference type="InterPro" id="IPR001017">
    <property type="entry name" value="DH_E1"/>
</dbReference>
<dbReference type="InterPro" id="IPR005475">
    <property type="entry name" value="Transketolase-like_Pyr-bd"/>
</dbReference>
<dbReference type="PANTHER" id="PTHR43257:SF2">
    <property type="entry name" value="PYRUVATE DEHYDROGENASE E1 COMPONENT SUBUNIT BETA"/>
    <property type="match status" value="1"/>
</dbReference>
<organism evidence="6 7">
    <name type="scientific">Advenella kashmirensis</name>
    <dbReference type="NCBI Taxonomy" id="310575"/>
    <lineage>
        <taxon>Bacteria</taxon>
        <taxon>Pseudomonadati</taxon>
        <taxon>Pseudomonadota</taxon>
        <taxon>Betaproteobacteria</taxon>
        <taxon>Burkholderiales</taxon>
        <taxon>Alcaligenaceae</taxon>
    </lineage>
</organism>
<dbReference type="SMART" id="SM00861">
    <property type="entry name" value="Transket_pyr"/>
    <property type="match status" value="1"/>
</dbReference>
<dbReference type="AlphaFoldDB" id="A0A356LHB6"/>
<evidence type="ECO:0000256" key="1">
    <source>
        <dbReference type="ARBA" id="ARBA00001964"/>
    </source>
</evidence>
<dbReference type="CDD" id="cd07036">
    <property type="entry name" value="TPP_PYR_E1-PDHc-beta_like"/>
    <property type="match status" value="1"/>
</dbReference>
<dbReference type="Gene3D" id="3.40.50.920">
    <property type="match status" value="1"/>
</dbReference>
<evidence type="ECO:0000313" key="6">
    <source>
        <dbReference type="EMBL" id="HBP30158.1"/>
    </source>
</evidence>
<dbReference type="Pfam" id="PF02780">
    <property type="entry name" value="Transketolase_C"/>
    <property type="match status" value="1"/>
</dbReference>
<comment type="cofactor">
    <cofactor evidence="1">
        <name>thiamine diphosphate</name>
        <dbReference type="ChEBI" id="CHEBI:58937"/>
    </cofactor>
</comment>
<evidence type="ECO:0000256" key="3">
    <source>
        <dbReference type="ARBA" id="ARBA00023002"/>
    </source>
</evidence>
<name>A0A356LHB6_9BURK</name>
<evidence type="ECO:0000256" key="2">
    <source>
        <dbReference type="ARBA" id="ARBA00003906"/>
    </source>
</evidence>
<dbReference type="PANTHER" id="PTHR43257">
    <property type="entry name" value="PYRUVATE DEHYDROGENASE E1 COMPONENT BETA SUBUNIT"/>
    <property type="match status" value="1"/>
</dbReference>
<evidence type="ECO:0000313" key="7">
    <source>
        <dbReference type="Proteomes" id="UP000264036"/>
    </source>
</evidence>
<dbReference type="Proteomes" id="UP000264036">
    <property type="component" value="Unassembled WGS sequence"/>
</dbReference>
<dbReference type="Pfam" id="PF02779">
    <property type="entry name" value="Transket_pyr"/>
    <property type="match status" value="1"/>
</dbReference>